<dbReference type="InterPro" id="IPR006076">
    <property type="entry name" value="FAD-dep_OxRdtase"/>
</dbReference>
<evidence type="ECO:0000313" key="7">
    <source>
        <dbReference type="EMBL" id="SBV95171.1"/>
    </source>
</evidence>
<keyword evidence="3" id="KW-0285">Flavoprotein</keyword>
<evidence type="ECO:0000256" key="2">
    <source>
        <dbReference type="ARBA" id="ARBA00007330"/>
    </source>
</evidence>
<evidence type="ECO:0000256" key="5">
    <source>
        <dbReference type="ARBA" id="ARBA00023002"/>
    </source>
</evidence>
<comment type="cofactor">
    <cofactor evidence="1">
        <name>FAD</name>
        <dbReference type="ChEBI" id="CHEBI:57692"/>
    </cofactor>
</comment>
<protein>
    <submittedName>
        <fullName evidence="7">Glycerol-3-phosphate dehydrogenase</fullName>
    </submittedName>
</protein>
<feature type="domain" description="FAD dependent oxidoreductase" evidence="6">
    <location>
        <begin position="19"/>
        <end position="336"/>
    </location>
</feature>
<keyword evidence="5" id="KW-0560">Oxidoreductase</keyword>
<dbReference type="PANTHER" id="PTHR11985">
    <property type="entry name" value="GLYCEROL-3-PHOSPHATE DEHYDROGENASE"/>
    <property type="match status" value="1"/>
</dbReference>
<dbReference type="GO" id="GO:0004368">
    <property type="term" value="F:glycerol-3-phosphate dehydrogenase (quinone) activity"/>
    <property type="evidence" value="ECO:0007669"/>
    <property type="project" value="InterPro"/>
</dbReference>
<proteinExistence type="inferred from homology"/>
<dbReference type="AlphaFoldDB" id="A0A212J6T3"/>
<dbReference type="Pfam" id="PF01266">
    <property type="entry name" value="DAO"/>
    <property type="match status" value="1"/>
</dbReference>
<reference evidence="7" key="1">
    <citation type="submission" date="2016-04" db="EMBL/GenBank/DDBJ databases">
        <authorList>
            <person name="Evans L.H."/>
            <person name="Alamgir A."/>
            <person name="Owens N."/>
            <person name="Weber N.D."/>
            <person name="Virtaneva K."/>
            <person name="Barbian K."/>
            <person name="Babar A."/>
            <person name="Rosenke K."/>
        </authorList>
    </citation>
    <scope>NUCLEOTIDE SEQUENCE</scope>
    <source>
        <strain evidence="7">86</strain>
    </source>
</reference>
<accession>A0A212J6T3</accession>
<dbReference type="PANTHER" id="PTHR11985:SF15">
    <property type="entry name" value="GLYCEROL-3-PHOSPHATE DEHYDROGENASE, MITOCHONDRIAL"/>
    <property type="match status" value="1"/>
</dbReference>
<keyword evidence="4" id="KW-0274">FAD</keyword>
<gene>
    <name evidence="7" type="ORF">KL86DPRO_10824</name>
</gene>
<evidence type="ECO:0000259" key="6">
    <source>
        <dbReference type="Pfam" id="PF01266"/>
    </source>
</evidence>
<evidence type="ECO:0000256" key="4">
    <source>
        <dbReference type="ARBA" id="ARBA00022827"/>
    </source>
</evidence>
<dbReference type="NCBIfam" id="NF008313">
    <property type="entry name" value="PRK11101.1"/>
    <property type="match status" value="1"/>
</dbReference>
<evidence type="ECO:0000256" key="1">
    <source>
        <dbReference type="ARBA" id="ARBA00001974"/>
    </source>
</evidence>
<dbReference type="SUPFAM" id="SSF51905">
    <property type="entry name" value="FAD/NAD(P)-binding domain"/>
    <property type="match status" value="1"/>
</dbReference>
<name>A0A212J6T3_9DELT</name>
<dbReference type="InterPro" id="IPR036188">
    <property type="entry name" value="FAD/NAD-bd_sf"/>
</dbReference>
<comment type="similarity">
    <text evidence="2">Belongs to the FAD-dependent glycerol-3-phosphate dehydrogenase family.</text>
</comment>
<sequence>MAGKNTASHASFPAVRQTDVLIIGGGATGMGIARDMALRGVRCIVAEWRDVAGGASGANHGLLHSGARYVKSDREAAAECLEEGKILRRTAGHCIEDTGGLFVAVDGDDLSYAEAFPSLCAAAGIPALPVDVKDALEMEPALSKKLVRAFQVPDGSLDPFRLCLDLMAHAESLVGSEFLPNTRILGLEIKNNRIVAAKAEHPVHGAFRIEAKEFVNAAGAWSAGIAAMAGADVPLVYSKGTLLVTHDRLAKRAINRLRPSGDGDILVPGGTVSVLGTTSIRLKTLDAIVPTVEEVETNIREGAPMVPALATTRYIRCYAGVRPLAGSGDADRAVSRNFSVIDHARPEWGGIQNMVTITGGKLTTFRLMAEKTSNLVSEKLGIAALCRTRDTLLPSVAASSWTEPGRAAKAWLSSHGPDDPVLCECEMVQKKAVMEILASLPDRDALLLNAIGLRSRVGKGPCQGAFCSARITSAFYDDGIVDGTEGLDQLIAFLRSRFKGQKPILWGTQMAQAELSEALHCGLFSFERLACKGLGREKGESNA</sequence>
<evidence type="ECO:0000256" key="3">
    <source>
        <dbReference type="ARBA" id="ARBA00022630"/>
    </source>
</evidence>
<dbReference type="GO" id="GO:0006072">
    <property type="term" value="P:glycerol-3-phosphate metabolic process"/>
    <property type="evidence" value="ECO:0007669"/>
    <property type="project" value="InterPro"/>
</dbReference>
<dbReference type="EMBL" id="FLUQ01000001">
    <property type="protein sequence ID" value="SBV95171.1"/>
    <property type="molecule type" value="Genomic_DNA"/>
</dbReference>
<dbReference type="InterPro" id="IPR000447">
    <property type="entry name" value="G3P_DH_FAD-dep"/>
</dbReference>
<dbReference type="InterPro" id="IPR041854">
    <property type="entry name" value="BFD-like_2Fe2S-bd_dom_sf"/>
</dbReference>
<dbReference type="Gene3D" id="3.50.50.60">
    <property type="entry name" value="FAD/NAD(P)-binding domain"/>
    <property type="match status" value="3"/>
</dbReference>
<organism evidence="7">
    <name type="scientific">uncultured delta proteobacterium</name>
    <dbReference type="NCBI Taxonomy" id="34034"/>
    <lineage>
        <taxon>Bacteria</taxon>
        <taxon>Deltaproteobacteria</taxon>
        <taxon>environmental samples</taxon>
    </lineage>
</organism>
<dbReference type="SUPFAM" id="SSF54373">
    <property type="entry name" value="FAD-linked reductases, C-terminal domain"/>
    <property type="match status" value="1"/>
</dbReference>
<dbReference type="PRINTS" id="PR01001">
    <property type="entry name" value="FADG3PDH"/>
</dbReference>
<dbReference type="Gene3D" id="1.10.10.1100">
    <property type="entry name" value="BFD-like [2Fe-2S]-binding domain"/>
    <property type="match status" value="1"/>
</dbReference>